<dbReference type="Proteomes" id="UP001176941">
    <property type="component" value="Chromosome 7"/>
</dbReference>
<name>A0ABN9A322_RANTA</name>
<evidence type="ECO:0000313" key="3">
    <source>
        <dbReference type="Proteomes" id="UP001176941"/>
    </source>
</evidence>
<protein>
    <submittedName>
        <fullName evidence="2">Uncharacterized protein</fullName>
    </submittedName>
</protein>
<organism evidence="2 3">
    <name type="scientific">Rangifer tarandus platyrhynchus</name>
    <name type="common">Svalbard reindeer</name>
    <dbReference type="NCBI Taxonomy" id="3082113"/>
    <lineage>
        <taxon>Eukaryota</taxon>
        <taxon>Metazoa</taxon>
        <taxon>Chordata</taxon>
        <taxon>Craniata</taxon>
        <taxon>Vertebrata</taxon>
        <taxon>Euteleostomi</taxon>
        <taxon>Mammalia</taxon>
        <taxon>Eutheria</taxon>
        <taxon>Laurasiatheria</taxon>
        <taxon>Artiodactyla</taxon>
        <taxon>Ruminantia</taxon>
        <taxon>Pecora</taxon>
        <taxon>Cervidae</taxon>
        <taxon>Odocoileinae</taxon>
        <taxon>Rangifer</taxon>
    </lineage>
</organism>
<feature type="compositionally biased region" description="Basic and acidic residues" evidence="1">
    <location>
        <begin position="72"/>
        <end position="85"/>
    </location>
</feature>
<reference evidence="2" key="1">
    <citation type="submission" date="2023-04" db="EMBL/GenBank/DDBJ databases">
        <authorList>
            <consortium name="ELIXIR-Norway"/>
        </authorList>
    </citation>
    <scope>NUCLEOTIDE SEQUENCE [LARGE SCALE GENOMIC DNA]</scope>
</reference>
<feature type="compositionally biased region" description="Polar residues" evidence="1">
    <location>
        <begin position="90"/>
        <end position="104"/>
    </location>
</feature>
<sequence>MGRMDQGAGGPEDKPVVHPAHPPSVSETQREEGLVQLVASAPPSWEERGRGEAGRAVRGRHENEGRPGFWGRRNERGQKGTEPQKDLGNLGSTGNQAPARQTVPSARGRQGMTGEGRQRTAGAGRVPWAHRRGVLWAGGCPVPVWGSPGSRTLWAFLGGCAVGACRGAAEQRQTCGELSAPHPNGLEQNADTLVTAPQIECCSAGGPSGPERGHTDVQPSSALHSPRVCLPGIARCLQKLQVSPSAVLLLRNVLFPAEPLGAPECSRAPVTHNPALPSVCVRHLLRACLFSRVDLPSVNRACKTLAENLGGLETTYFLLPYEGLQADLTCRIDSDTCDFRDGPSLLELLCQHVGSADPRSALGEAFFRPLPPASLYKQEADIAVYSQIASSILSLECVALSIAHSRFHSLVPRCRAEDAEAQRDLQWFSLDTMGGQCLTLDDKRTVPGCSREPFGKLSDEWGHVSDVTRARCPWECMCKDIAGGGVVWGSGQPLPVLLWPLLLVHGCRVRIWPGPRRPELGHVWVSHVIPDMVLQLTTLARLRGA</sequence>
<gene>
    <name evidence="2" type="ORF">MRATA1EN1_LOCUS27296</name>
</gene>
<keyword evidence="3" id="KW-1185">Reference proteome</keyword>
<feature type="region of interest" description="Disordered" evidence="1">
    <location>
        <begin position="1"/>
        <end position="125"/>
    </location>
</feature>
<proteinExistence type="predicted"/>
<accession>A0ABN9A322</accession>
<evidence type="ECO:0000313" key="2">
    <source>
        <dbReference type="EMBL" id="CAI9178334.1"/>
    </source>
</evidence>
<dbReference type="EMBL" id="OX459943">
    <property type="protein sequence ID" value="CAI9178334.1"/>
    <property type="molecule type" value="Genomic_DNA"/>
</dbReference>
<evidence type="ECO:0000256" key="1">
    <source>
        <dbReference type="SAM" id="MobiDB-lite"/>
    </source>
</evidence>
<feature type="compositionally biased region" description="Basic and acidic residues" evidence="1">
    <location>
        <begin position="45"/>
        <end position="65"/>
    </location>
</feature>
<feature type="compositionally biased region" description="Low complexity" evidence="1">
    <location>
        <begin position="17"/>
        <end position="26"/>
    </location>
</feature>